<protein>
    <submittedName>
        <fullName evidence="5">Methyl-accepting chemotaxis protein</fullName>
    </submittedName>
</protein>
<accession>A0ABS8N3S4</accession>
<keyword evidence="6" id="KW-1185">Reference proteome</keyword>
<evidence type="ECO:0000256" key="3">
    <source>
        <dbReference type="SAM" id="Phobius"/>
    </source>
</evidence>
<evidence type="ECO:0000259" key="4">
    <source>
        <dbReference type="PROSITE" id="PS50111"/>
    </source>
</evidence>
<keyword evidence="3" id="KW-0812">Transmembrane</keyword>
<name>A0ABS8N3S4_9CLOT</name>
<dbReference type="Pfam" id="PF00015">
    <property type="entry name" value="MCPsignal"/>
    <property type="match status" value="1"/>
</dbReference>
<feature type="transmembrane region" description="Helical" evidence="3">
    <location>
        <begin position="5"/>
        <end position="23"/>
    </location>
</feature>
<comment type="caution">
    <text evidence="5">The sequence shown here is derived from an EMBL/GenBank/DDBJ whole genome shotgun (WGS) entry which is preliminary data.</text>
</comment>
<dbReference type="PANTHER" id="PTHR32089:SF112">
    <property type="entry name" value="LYSOZYME-LIKE PROTEIN-RELATED"/>
    <property type="match status" value="1"/>
</dbReference>
<dbReference type="SMART" id="SM00283">
    <property type="entry name" value="MA"/>
    <property type="match status" value="1"/>
</dbReference>
<gene>
    <name evidence="5" type="ORF">LN736_05440</name>
</gene>
<dbReference type="PANTHER" id="PTHR32089">
    <property type="entry name" value="METHYL-ACCEPTING CHEMOTAXIS PROTEIN MCPB"/>
    <property type="match status" value="1"/>
</dbReference>
<evidence type="ECO:0000313" key="5">
    <source>
        <dbReference type="EMBL" id="MCC9294316.1"/>
    </source>
</evidence>
<dbReference type="CDD" id="cd11386">
    <property type="entry name" value="MCP_signal"/>
    <property type="match status" value="1"/>
</dbReference>
<feature type="domain" description="Methyl-accepting transducer" evidence="4">
    <location>
        <begin position="97"/>
        <end position="368"/>
    </location>
</feature>
<keyword evidence="1 2" id="KW-0807">Transducer</keyword>
<evidence type="ECO:0000313" key="6">
    <source>
        <dbReference type="Proteomes" id="UP001165422"/>
    </source>
</evidence>
<dbReference type="PROSITE" id="PS50111">
    <property type="entry name" value="CHEMOTAXIS_TRANSDUC_2"/>
    <property type="match status" value="1"/>
</dbReference>
<keyword evidence="3" id="KW-1133">Transmembrane helix</keyword>
<proteinExistence type="predicted"/>
<feature type="transmembrane region" description="Helical" evidence="3">
    <location>
        <begin position="29"/>
        <end position="47"/>
    </location>
</feature>
<dbReference type="Proteomes" id="UP001165422">
    <property type="component" value="Unassembled WGS sequence"/>
</dbReference>
<dbReference type="RefSeq" id="WP_229981155.1">
    <property type="nucleotide sequence ID" value="NZ_JAJJPB010000004.1"/>
</dbReference>
<dbReference type="InterPro" id="IPR004089">
    <property type="entry name" value="MCPsignal_dom"/>
</dbReference>
<keyword evidence="3" id="KW-0472">Membrane</keyword>
<dbReference type="EMBL" id="JAJJPB010000004">
    <property type="protein sequence ID" value="MCC9294316.1"/>
    <property type="molecule type" value="Genomic_DNA"/>
</dbReference>
<reference evidence="5" key="1">
    <citation type="submission" date="2021-11" db="EMBL/GenBank/DDBJ databases">
        <authorList>
            <person name="Qingchun L."/>
            <person name="Dong Z."/>
            <person name="Zongwei Q."/>
            <person name="Jia Z."/>
            <person name="Duotao L."/>
        </authorList>
    </citation>
    <scope>NUCLEOTIDE SEQUENCE</scope>
    <source>
        <strain evidence="5">WLY-B-L2</strain>
    </source>
</reference>
<dbReference type="Gene3D" id="1.10.287.950">
    <property type="entry name" value="Methyl-accepting chemotaxis protein"/>
    <property type="match status" value="1"/>
</dbReference>
<evidence type="ECO:0000256" key="1">
    <source>
        <dbReference type="ARBA" id="ARBA00023224"/>
    </source>
</evidence>
<dbReference type="SUPFAM" id="SSF58104">
    <property type="entry name" value="Methyl-accepting chemotaxis protein (MCP) signaling domain"/>
    <property type="match status" value="1"/>
</dbReference>
<evidence type="ECO:0000256" key="2">
    <source>
        <dbReference type="PROSITE-ProRule" id="PRU00284"/>
    </source>
</evidence>
<sequence>MGSIIIIVVSFLIAFIITTIVGISGIGGILLFGVLDSIFVLLGIYFMKKNNSNNDGSEHVTVNSERYMEDNEIKDYFKNILYNSVKLNNTLQNIKASAEECGKAAEQVAQNTQSIVDQNGSQMDVADETTDKFKKIGEMVISSSSFVKKTNETVQHSREISKEVGESVKDVVNTMDKIKSTSYDTRGKMKMLDDRSKKIGDIVVFITNIAKQTNLLALNATIEAARAGEHGKGFAVVADEVRKLAEQSNDAASQINGIIGEIKKDIKSSSGSVFQVTNYVAEGADVIGNMKKSLDEMFQAFEINAENIQHIQSIIQQIDKNCEAVLSITERNQEMVHKTASDTEQISAASQEQNASIEEINSSIQVITQLSEKTKQYVASAVMDKLMYKKTLQLKEKYNELNEKNVDTMDKLAGELGVDEIDVCSSDGVICFSNIESALDLNLYELILENKKQDIRKYLFEDKNKYYVTPLEMSAQTKKLFKFMIVPDYERRLLYQVALSYDSLFKLLD</sequence>
<organism evidence="5 6">
    <name type="scientific">Clostridium aromativorans</name>
    <dbReference type="NCBI Taxonomy" id="2836848"/>
    <lineage>
        <taxon>Bacteria</taxon>
        <taxon>Bacillati</taxon>
        <taxon>Bacillota</taxon>
        <taxon>Clostridia</taxon>
        <taxon>Eubacteriales</taxon>
        <taxon>Clostridiaceae</taxon>
        <taxon>Clostridium</taxon>
    </lineage>
</organism>